<keyword evidence="1" id="KW-0347">Helicase</keyword>
<protein>
    <submittedName>
        <fullName evidence="1">Atp-dependent rna helicase dbp3</fullName>
    </submittedName>
</protein>
<keyword evidence="1" id="KW-0547">Nucleotide-binding</keyword>
<comment type="caution">
    <text evidence="1">The sequence shown here is derived from an EMBL/GenBank/DDBJ whole genome shotgun (WGS) entry which is preliminary data.</text>
</comment>
<keyword evidence="2" id="KW-1185">Reference proteome</keyword>
<proteinExistence type="predicted"/>
<organism evidence="1 2">
    <name type="scientific">Holotrichia oblita</name>
    <name type="common">Chafer beetle</name>
    <dbReference type="NCBI Taxonomy" id="644536"/>
    <lineage>
        <taxon>Eukaryota</taxon>
        <taxon>Metazoa</taxon>
        <taxon>Ecdysozoa</taxon>
        <taxon>Arthropoda</taxon>
        <taxon>Hexapoda</taxon>
        <taxon>Insecta</taxon>
        <taxon>Pterygota</taxon>
        <taxon>Neoptera</taxon>
        <taxon>Endopterygota</taxon>
        <taxon>Coleoptera</taxon>
        <taxon>Polyphaga</taxon>
        <taxon>Scarabaeiformia</taxon>
        <taxon>Scarabaeidae</taxon>
        <taxon>Melolonthinae</taxon>
        <taxon>Holotrichia</taxon>
    </lineage>
</organism>
<accession>A0ACB9TQH3</accession>
<reference evidence="1" key="1">
    <citation type="submission" date="2022-04" db="EMBL/GenBank/DDBJ databases">
        <title>Chromosome-scale genome assembly of Holotrichia oblita Faldermann.</title>
        <authorList>
            <person name="Rongchong L."/>
        </authorList>
    </citation>
    <scope>NUCLEOTIDE SEQUENCE</scope>
    <source>
        <strain evidence="1">81SQS9</strain>
    </source>
</reference>
<name>A0ACB9TQH3_HOLOL</name>
<evidence type="ECO:0000313" key="2">
    <source>
        <dbReference type="Proteomes" id="UP001056778"/>
    </source>
</evidence>
<gene>
    <name evidence="1" type="ORF">MML48_2g00014779</name>
</gene>
<keyword evidence="1" id="KW-0378">Hydrolase</keyword>
<keyword evidence="1" id="KW-0067">ATP-binding</keyword>
<dbReference type="Proteomes" id="UP001056778">
    <property type="component" value="Chromosome 2"/>
</dbReference>
<sequence length="569" mass="62897">MLSSIGGGYNSSEGNFRGSRRGGRDGRGRGGGRGGRGGRGGGDGDSYSFRDNNNDGDSFDRDGGRGRGRGGRGGRGGGRGGRNDQNSDFNDNGDQEEKKREIYVPPDVNDEDLFQSGNTSGINFIKYENIEVKTNGENVPKPIKNFAEANLRPLVMDNIKKSGYTTPTPIQKHSIPIVMNNRDLMACAQTGSGKTAAFLLPIIHRLLADNLDLIVENHVEPQAVIVSPTRELCMQIFNEARKFARESILKVCILYGGTSVMHQKSRIMNGCHILVATPGRLNDFVGKGLVNFASTKYMVLDEADRMLDMGFLPCVEQMMNHETMIPTGERTTLMFSATFPEEIQRLAGKFLHDYIFVAVGIVGGACSDVEQRFYEVDKFKKRQKLLELLREEGSDRTLVFVETKRNADFIATFLSENDISTTSIHGDRLQRERETALGEFKNGTRNVLVATDVAARGLDIKNVKHVINFDLPKHIEEYVHRIGRTGRVGNRGKATSFFDASQDMNLAKDLLKVLKEADQPVPDWLEQHSYGQSMYETATFGGEDVRGNAFGGGDFGGSNNPVEEPNEEW</sequence>
<evidence type="ECO:0000313" key="1">
    <source>
        <dbReference type="EMBL" id="KAI4469050.1"/>
    </source>
</evidence>
<dbReference type="EMBL" id="CM043016">
    <property type="protein sequence ID" value="KAI4469050.1"/>
    <property type="molecule type" value="Genomic_DNA"/>
</dbReference>